<gene>
    <name evidence="1" type="ORF">BTCBT_002735</name>
</gene>
<organism evidence="1 2">
    <name type="scientific">Bacillus thuringiensis T01-328</name>
    <dbReference type="NCBI Taxonomy" id="1324966"/>
    <lineage>
        <taxon>Bacteria</taxon>
        <taxon>Bacillati</taxon>
        <taxon>Bacillota</taxon>
        <taxon>Bacilli</taxon>
        <taxon>Bacillales</taxon>
        <taxon>Bacillaceae</taxon>
        <taxon>Bacillus</taxon>
        <taxon>Bacillus cereus group</taxon>
    </lineage>
</organism>
<dbReference type="RefSeq" id="WP_000163756.1">
    <property type="nucleotide sequence ID" value="NZ_ARXZ02000004.1"/>
</dbReference>
<evidence type="ECO:0000313" key="1">
    <source>
        <dbReference type="EMBL" id="ERI01180.1"/>
    </source>
</evidence>
<dbReference type="EMBL" id="ARXZ02000004">
    <property type="protein sequence ID" value="ERI01180.1"/>
    <property type="molecule type" value="Genomic_DNA"/>
</dbReference>
<sequence>MTKLKELQFVTTNGDNIGLITDIDVSLHANDTEIYVFDEETDEDFGGIVVKEKTVRLLTEEEIQERLGNIKCDYKKYAYFIIGLNNMNKLEKYHIPENEFVQQARIDSTYFLEGFKTTQSDLLKHNGKSFTVLRMLTKEEADLEDVGRMYKIQLSSGEILDAFEDEIVIFPSK</sequence>
<comment type="caution">
    <text evidence="1">The sequence shown here is derived from an EMBL/GenBank/DDBJ whole genome shotgun (WGS) entry which is preliminary data.</text>
</comment>
<evidence type="ECO:0000313" key="2">
    <source>
        <dbReference type="Proteomes" id="UP000013487"/>
    </source>
</evidence>
<protein>
    <submittedName>
        <fullName evidence="1">Uncharacterized protein</fullName>
    </submittedName>
</protein>
<dbReference type="Proteomes" id="UP000013487">
    <property type="component" value="Unassembled WGS sequence"/>
</dbReference>
<reference evidence="1 2" key="1">
    <citation type="journal article" date="2013" name="Genome Announc.">
        <title>Draft Genome Sequence of Bacillus thuringiensis var. thuringiensis Strain T01-328, a Brazilian Isolate That Produces a Soluble Pesticide Protein, Cry1Ia.</title>
        <authorList>
            <person name="Varani A.M."/>
            <person name="Lemos M.V."/>
            <person name="Fernandes C.C."/>
            <person name="Lemos E.G."/>
            <person name="Alves E.C."/>
            <person name="Desiderio J.A."/>
        </authorList>
    </citation>
    <scope>NUCLEOTIDE SEQUENCE [LARGE SCALE GENOMIC DNA]</scope>
    <source>
        <strain evidence="1 2">T01-328</strain>
    </source>
</reference>
<accession>A0AAN4KQR7</accession>
<dbReference type="AlphaFoldDB" id="A0AAN4KQR7"/>
<proteinExistence type="predicted"/>
<name>A0AAN4KQR7_BACTU</name>